<evidence type="ECO:0000313" key="9">
    <source>
        <dbReference type="Proteomes" id="UP000270094"/>
    </source>
</evidence>
<dbReference type="AlphaFoldDB" id="A0A3P7IW00"/>
<dbReference type="GO" id="GO:0006397">
    <property type="term" value="P:mRNA processing"/>
    <property type="evidence" value="ECO:0007669"/>
    <property type="project" value="UniProtKB-KW"/>
</dbReference>
<dbReference type="Pfam" id="PF06003">
    <property type="entry name" value="SMN_Tudor"/>
    <property type="match status" value="1"/>
</dbReference>
<evidence type="ECO:0000313" key="8">
    <source>
        <dbReference type="EMBL" id="VDM72013.1"/>
    </source>
</evidence>
<gene>
    <name evidence="8" type="ORF">SVUK_LOCUS7011</name>
</gene>
<dbReference type="GO" id="GO:0005737">
    <property type="term" value="C:cytoplasm"/>
    <property type="evidence" value="ECO:0007669"/>
    <property type="project" value="InterPro"/>
</dbReference>
<feature type="region of interest" description="Disordered" evidence="6">
    <location>
        <begin position="55"/>
        <end position="98"/>
    </location>
</feature>
<dbReference type="InterPro" id="IPR002999">
    <property type="entry name" value="Tudor"/>
</dbReference>
<evidence type="ECO:0000256" key="4">
    <source>
        <dbReference type="ARBA" id="ARBA00023187"/>
    </source>
</evidence>
<dbReference type="PROSITE" id="PS50304">
    <property type="entry name" value="TUDOR"/>
    <property type="match status" value="1"/>
</dbReference>
<keyword evidence="3" id="KW-0507">mRNA processing</keyword>
<dbReference type="SUPFAM" id="SSF63748">
    <property type="entry name" value="Tudor/PWWP/MBT"/>
    <property type="match status" value="1"/>
</dbReference>
<feature type="compositionally biased region" description="Polar residues" evidence="6">
    <location>
        <begin position="85"/>
        <end position="98"/>
    </location>
</feature>
<dbReference type="SMART" id="SM00333">
    <property type="entry name" value="TUDOR"/>
    <property type="match status" value="1"/>
</dbReference>
<comment type="similarity">
    <text evidence="2">Belongs to the SMN family.</text>
</comment>
<protein>
    <recommendedName>
        <fullName evidence="7">Tudor domain-containing protein</fullName>
    </recommendedName>
</protein>
<dbReference type="EMBL" id="UYYB01023190">
    <property type="protein sequence ID" value="VDM72013.1"/>
    <property type="molecule type" value="Genomic_DNA"/>
</dbReference>
<name>A0A3P7IW00_STRVU</name>
<keyword evidence="5" id="KW-0539">Nucleus</keyword>
<comment type="subcellular location">
    <subcellularLocation>
        <location evidence="1">Nucleus</location>
        <location evidence="1">Cajal body</location>
    </subcellularLocation>
</comment>
<dbReference type="OrthoDB" id="434939at2759"/>
<accession>A0A3P7IW00</accession>
<keyword evidence="9" id="KW-1185">Reference proteome</keyword>
<evidence type="ECO:0000256" key="2">
    <source>
        <dbReference type="ARBA" id="ARBA00005371"/>
    </source>
</evidence>
<sequence length="201" mass="22575">METRRRRKADLLQIEEVIEEADLVLKVTDNGKESLKAPIFGSRIEAVSDLPRSVMNDNLRNNKKSKESSMLNKGQRREPMRGQNARGNQGSYSQTPIQNMNFIPNGTLQAFSNMRISNTSRNPLPDVSYPPPPPQHRFSKNHVVLPQWKVGDQCKAPWTDGSYYLATIVNLGPAGMCAVRYNEYGDIMTVPQAVLLLEAGF</sequence>
<feature type="domain" description="Tudor" evidence="7">
    <location>
        <begin position="147"/>
        <end position="201"/>
    </location>
</feature>
<dbReference type="InterPro" id="IPR010304">
    <property type="entry name" value="SMN_Tudor"/>
</dbReference>
<organism evidence="8 9">
    <name type="scientific">Strongylus vulgaris</name>
    <name type="common">Blood worm</name>
    <dbReference type="NCBI Taxonomy" id="40348"/>
    <lineage>
        <taxon>Eukaryota</taxon>
        <taxon>Metazoa</taxon>
        <taxon>Ecdysozoa</taxon>
        <taxon>Nematoda</taxon>
        <taxon>Chromadorea</taxon>
        <taxon>Rhabditida</taxon>
        <taxon>Rhabditina</taxon>
        <taxon>Rhabditomorpha</taxon>
        <taxon>Strongyloidea</taxon>
        <taxon>Strongylidae</taxon>
        <taxon>Strongylus</taxon>
    </lineage>
</organism>
<evidence type="ECO:0000256" key="6">
    <source>
        <dbReference type="SAM" id="MobiDB-lite"/>
    </source>
</evidence>
<dbReference type="GO" id="GO:0003723">
    <property type="term" value="F:RNA binding"/>
    <property type="evidence" value="ECO:0007669"/>
    <property type="project" value="InterPro"/>
</dbReference>
<evidence type="ECO:0000256" key="5">
    <source>
        <dbReference type="ARBA" id="ARBA00023242"/>
    </source>
</evidence>
<dbReference type="Gene3D" id="2.30.30.140">
    <property type="match status" value="1"/>
</dbReference>
<dbReference type="Proteomes" id="UP000270094">
    <property type="component" value="Unassembled WGS sequence"/>
</dbReference>
<dbReference type="GO" id="GO:0008380">
    <property type="term" value="P:RNA splicing"/>
    <property type="evidence" value="ECO:0007669"/>
    <property type="project" value="UniProtKB-KW"/>
</dbReference>
<dbReference type="GO" id="GO:0015030">
    <property type="term" value="C:Cajal body"/>
    <property type="evidence" value="ECO:0007669"/>
    <property type="project" value="UniProtKB-SubCell"/>
</dbReference>
<evidence type="ECO:0000256" key="3">
    <source>
        <dbReference type="ARBA" id="ARBA00022664"/>
    </source>
</evidence>
<evidence type="ECO:0000259" key="7">
    <source>
        <dbReference type="PROSITE" id="PS50304"/>
    </source>
</evidence>
<proteinExistence type="inferred from homology"/>
<reference evidence="8 9" key="1">
    <citation type="submission" date="2018-11" db="EMBL/GenBank/DDBJ databases">
        <authorList>
            <consortium name="Pathogen Informatics"/>
        </authorList>
    </citation>
    <scope>NUCLEOTIDE SEQUENCE [LARGE SCALE GENOMIC DNA]</scope>
</reference>
<evidence type="ECO:0000256" key="1">
    <source>
        <dbReference type="ARBA" id="ARBA00004408"/>
    </source>
</evidence>
<keyword evidence="4" id="KW-0508">mRNA splicing</keyword>